<dbReference type="Proteomes" id="UP000177197">
    <property type="component" value="Unassembled WGS sequence"/>
</dbReference>
<feature type="region of interest" description="Disordered" evidence="1">
    <location>
        <begin position="14"/>
        <end position="49"/>
    </location>
</feature>
<accession>A0A1F5CBN9</accession>
<feature type="region of interest" description="Disordered" evidence="1">
    <location>
        <begin position="69"/>
        <end position="95"/>
    </location>
</feature>
<evidence type="ECO:0000256" key="1">
    <source>
        <dbReference type="SAM" id="MobiDB-lite"/>
    </source>
</evidence>
<protein>
    <submittedName>
        <fullName evidence="2">Uncharacterized protein</fullName>
    </submittedName>
</protein>
<feature type="compositionally biased region" description="Basic and acidic residues" evidence="1">
    <location>
        <begin position="26"/>
        <end position="43"/>
    </location>
</feature>
<evidence type="ECO:0000313" key="2">
    <source>
        <dbReference type="EMBL" id="OGD40289.1"/>
    </source>
</evidence>
<dbReference type="AlphaFoldDB" id="A0A1F5CBN9"/>
<dbReference type="EMBL" id="MEYV01000010">
    <property type="protein sequence ID" value="OGD40289.1"/>
    <property type="molecule type" value="Genomic_DNA"/>
</dbReference>
<name>A0A1F5CBN9_9BACT</name>
<gene>
    <name evidence="2" type="ORF">A3I30_03265</name>
</gene>
<proteinExistence type="predicted"/>
<reference evidence="2 3" key="1">
    <citation type="journal article" date="2016" name="Nat. Commun.">
        <title>Thousands of microbial genomes shed light on interconnected biogeochemical processes in an aquifer system.</title>
        <authorList>
            <person name="Anantharaman K."/>
            <person name="Brown C.T."/>
            <person name="Hug L.A."/>
            <person name="Sharon I."/>
            <person name="Castelle C.J."/>
            <person name="Probst A.J."/>
            <person name="Thomas B.C."/>
            <person name="Singh A."/>
            <person name="Wilkins M.J."/>
            <person name="Karaoz U."/>
            <person name="Brodie E.L."/>
            <person name="Williams K.H."/>
            <person name="Hubbard S.S."/>
            <person name="Banfield J.F."/>
        </authorList>
    </citation>
    <scope>NUCLEOTIDE SEQUENCE [LARGE SCALE GENOMIC DNA]</scope>
</reference>
<organism evidence="2 3">
    <name type="scientific">Candidatus Azambacteria bacterium RIFCSPLOWO2_02_FULL_44_14</name>
    <dbReference type="NCBI Taxonomy" id="1797306"/>
    <lineage>
        <taxon>Bacteria</taxon>
        <taxon>Candidatus Azamiibacteriota</taxon>
    </lineage>
</organism>
<evidence type="ECO:0000313" key="3">
    <source>
        <dbReference type="Proteomes" id="UP000177197"/>
    </source>
</evidence>
<comment type="caution">
    <text evidence="2">The sequence shown here is derived from an EMBL/GenBank/DDBJ whole genome shotgun (WGS) entry which is preliminary data.</text>
</comment>
<sequence length="95" mass="10465">MEYGWLGRVERLCADDGGTTQASRPTAERQDTSREHHWPERGRRTGISHRGPIQSAIYLYLVPIAAASAADKESRSRNTGSGLVVVTPRGTPPRH</sequence>